<keyword evidence="6" id="KW-0158">Chromosome</keyword>
<evidence type="ECO:0000256" key="10">
    <source>
        <dbReference type="ARBA" id="ARBA00023269"/>
    </source>
</evidence>
<dbReference type="SUPFAM" id="SSF47113">
    <property type="entry name" value="Histone-fold"/>
    <property type="match status" value="1"/>
</dbReference>
<dbReference type="InterPro" id="IPR009072">
    <property type="entry name" value="Histone-fold"/>
</dbReference>
<evidence type="ECO:0000256" key="7">
    <source>
        <dbReference type="ARBA" id="ARBA00022853"/>
    </source>
</evidence>
<keyword evidence="8" id="KW-0238">DNA-binding</keyword>
<dbReference type="AlphaFoldDB" id="A0A814JZB8"/>
<evidence type="ECO:0000256" key="1">
    <source>
        <dbReference type="ARBA" id="ARBA00002001"/>
    </source>
</evidence>
<dbReference type="SMART" id="SM00414">
    <property type="entry name" value="H2A"/>
    <property type="match status" value="1"/>
</dbReference>
<dbReference type="PROSITE" id="PS51154">
    <property type="entry name" value="MACRO"/>
    <property type="match status" value="1"/>
</dbReference>
<evidence type="ECO:0000313" key="13">
    <source>
        <dbReference type="EMBL" id="CAF3815266.1"/>
    </source>
</evidence>
<dbReference type="Pfam" id="PF01661">
    <property type="entry name" value="Macro"/>
    <property type="match status" value="1"/>
</dbReference>
<dbReference type="InterPro" id="IPR002119">
    <property type="entry name" value="Histone_H2A"/>
</dbReference>
<dbReference type="EMBL" id="CAJNOQ010004116">
    <property type="protein sequence ID" value="CAF1045334.1"/>
    <property type="molecule type" value="Genomic_DNA"/>
</dbReference>
<dbReference type="EMBL" id="CAJOBC010004116">
    <property type="protein sequence ID" value="CAF3815266.1"/>
    <property type="molecule type" value="Genomic_DNA"/>
</dbReference>
<dbReference type="GO" id="GO:0006325">
    <property type="term" value="P:chromatin organization"/>
    <property type="evidence" value="ECO:0007669"/>
    <property type="project" value="UniProtKB-KW"/>
</dbReference>
<dbReference type="SMART" id="SM00506">
    <property type="entry name" value="A1pp"/>
    <property type="match status" value="1"/>
</dbReference>
<sequence>MPNKTKRISKSARAGIIFPVTRMHRQLKSSEHVVRRVTKGAAVYLAAVVEYLVAEMLELSGNAARDNNRTRIIPRHILLAVASDEELAKLLKGVTIPQGGVLPCIHAGLLPNFLQKSDSSVNSTSSINVGKQSATSKKKKPLLTKGIGSFTVYSTPKSKLTVVQGNIINIKADAIVHPTNTSLSMSGEVGNALSKSGGQQLRDSVANLAKTSPLVNTSDVAICDAPNLSATKLIHVYSPQWSAAQQAECIGQLDKAVNNILQIADANMLTAVALPSVSSGKAGFPKQTAAQTILQAISKYFRTVTSSSLKQIFFVLYDAESVNVYTTELQRMIE</sequence>
<evidence type="ECO:0000256" key="8">
    <source>
        <dbReference type="ARBA" id="ARBA00023125"/>
    </source>
</evidence>
<dbReference type="GO" id="GO:0005634">
    <property type="term" value="C:nucleus"/>
    <property type="evidence" value="ECO:0007669"/>
    <property type="project" value="UniProtKB-SubCell"/>
</dbReference>
<name>A0A814JZB8_9BILA</name>
<dbReference type="InterPro" id="IPR002589">
    <property type="entry name" value="Macro_dom"/>
</dbReference>
<keyword evidence="10" id="KW-0544">Nucleosome core</keyword>
<accession>A0A814JZB8</accession>
<dbReference type="OrthoDB" id="9421954at2759"/>
<keyword evidence="9" id="KW-0539">Nucleus</keyword>
<dbReference type="GO" id="GO:0030527">
    <property type="term" value="F:structural constituent of chromatin"/>
    <property type="evidence" value="ECO:0007669"/>
    <property type="project" value="InterPro"/>
</dbReference>
<keyword evidence="14" id="KW-1185">Reference proteome</keyword>
<reference evidence="12" key="1">
    <citation type="submission" date="2021-02" db="EMBL/GenBank/DDBJ databases">
        <authorList>
            <person name="Nowell W R."/>
        </authorList>
    </citation>
    <scope>NUCLEOTIDE SEQUENCE</scope>
</reference>
<dbReference type="GO" id="GO:0000786">
    <property type="term" value="C:nucleosome"/>
    <property type="evidence" value="ECO:0007669"/>
    <property type="project" value="UniProtKB-KW"/>
</dbReference>
<evidence type="ECO:0000256" key="3">
    <source>
        <dbReference type="ARBA" id="ARBA00004286"/>
    </source>
</evidence>
<protein>
    <recommendedName>
        <fullName evidence="5">Histone H2A</fullName>
    </recommendedName>
</protein>
<dbReference type="CDD" id="cd00074">
    <property type="entry name" value="HFD_H2A"/>
    <property type="match status" value="1"/>
</dbReference>
<dbReference type="FunFam" id="1.10.20.10:FF:000093">
    <property type="entry name" value="Histone H2A"/>
    <property type="match status" value="1"/>
</dbReference>
<evidence type="ECO:0000313" key="14">
    <source>
        <dbReference type="Proteomes" id="UP000663829"/>
    </source>
</evidence>
<proteinExistence type="predicted"/>
<comment type="function">
    <text evidence="1">Core component of nucleosome. Nucleosomes wrap and compact DNA into chromatin, limiting DNA accessibility to the cellular machineries which require DNA as a template. Histones thereby play a central role in transcription regulation, DNA repair, DNA replication and chromosomal stability. DNA accessibility is regulated via a complex set of post-translational modifications of histones, also called histone code, and nucleosome remodeling.</text>
</comment>
<dbReference type="Gene3D" id="1.10.20.10">
    <property type="entry name" value="Histone, subunit A"/>
    <property type="match status" value="1"/>
</dbReference>
<dbReference type="Pfam" id="PF00125">
    <property type="entry name" value="Histone"/>
    <property type="match status" value="1"/>
</dbReference>
<dbReference type="InterPro" id="IPR032454">
    <property type="entry name" value="Histone_H2A_C"/>
</dbReference>
<dbReference type="FunFam" id="3.40.220.10:FF:000002">
    <property type="entry name" value="Core histone macro-H2A"/>
    <property type="match status" value="1"/>
</dbReference>
<dbReference type="PANTHER" id="PTHR23430">
    <property type="entry name" value="HISTONE H2A"/>
    <property type="match status" value="1"/>
</dbReference>
<comment type="caution">
    <text evidence="12">The sequence shown here is derived from an EMBL/GenBank/DDBJ whole genome shotgun (WGS) entry which is preliminary data.</text>
</comment>
<evidence type="ECO:0000256" key="2">
    <source>
        <dbReference type="ARBA" id="ARBA00004123"/>
    </source>
</evidence>
<dbReference type="Proteomes" id="UP000663829">
    <property type="component" value="Unassembled WGS sequence"/>
</dbReference>
<dbReference type="PRINTS" id="PR00620">
    <property type="entry name" value="HISTONEH2A"/>
</dbReference>
<organism evidence="12 14">
    <name type="scientific">Didymodactylos carnosus</name>
    <dbReference type="NCBI Taxonomy" id="1234261"/>
    <lineage>
        <taxon>Eukaryota</taxon>
        <taxon>Metazoa</taxon>
        <taxon>Spiralia</taxon>
        <taxon>Gnathifera</taxon>
        <taxon>Rotifera</taxon>
        <taxon>Eurotatoria</taxon>
        <taxon>Bdelloidea</taxon>
        <taxon>Philodinida</taxon>
        <taxon>Philodinidae</taxon>
        <taxon>Didymodactylos</taxon>
    </lineage>
</organism>
<feature type="domain" description="Macro" evidence="11">
    <location>
        <begin position="147"/>
        <end position="333"/>
    </location>
</feature>
<evidence type="ECO:0000313" key="12">
    <source>
        <dbReference type="EMBL" id="CAF1045334.1"/>
    </source>
</evidence>
<dbReference type="SUPFAM" id="SSF52949">
    <property type="entry name" value="Macro domain-like"/>
    <property type="match status" value="1"/>
</dbReference>
<dbReference type="InterPro" id="IPR043472">
    <property type="entry name" value="Macro_dom-like"/>
</dbReference>
<dbReference type="GO" id="GO:0003677">
    <property type="term" value="F:DNA binding"/>
    <property type="evidence" value="ECO:0007669"/>
    <property type="project" value="UniProtKB-KW"/>
</dbReference>
<evidence type="ECO:0000256" key="4">
    <source>
        <dbReference type="ARBA" id="ARBA00011538"/>
    </source>
</evidence>
<evidence type="ECO:0000256" key="5">
    <source>
        <dbReference type="ARBA" id="ARBA00017642"/>
    </source>
</evidence>
<comment type="subcellular location">
    <subcellularLocation>
        <location evidence="3">Chromosome</location>
    </subcellularLocation>
    <subcellularLocation>
        <location evidence="2">Nucleus</location>
    </subcellularLocation>
</comment>
<dbReference type="GO" id="GO:0046982">
    <property type="term" value="F:protein heterodimerization activity"/>
    <property type="evidence" value="ECO:0007669"/>
    <property type="project" value="InterPro"/>
</dbReference>
<evidence type="ECO:0000256" key="9">
    <source>
        <dbReference type="ARBA" id="ARBA00023242"/>
    </source>
</evidence>
<keyword evidence="7" id="KW-0156">Chromatin regulator</keyword>
<dbReference type="InterPro" id="IPR007125">
    <property type="entry name" value="H2A/H2B/H3"/>
</dbReference>
<gene>
    <name evidence="12" type="ORF">GPM918_LOCUS15997</name>
    <name evidence="13" type="ORF">SRO942_LOCUS15997</name>
</gene>
<dbReference type="Pfam" id="PF16211">
    <property type="entry name" value="Histone_H2A_C"/>
    <property type="match status" value="1"/>
</dbReference>
<dbReference type="Proteomes" id="UP000681722">
    <property type="component" value="Unassembled WGS sequence"/>
</dbReference>
<dbReference type="Gene3D" id="3.40.220.10">
    <property type="entry name" value="Leucine Aminopeptidase, subunit E, domain 1"/>
    <property type="match status" value="1"/>
</dbReference>
<evidence type="ECO:0000256" key="6">
    <source>
        <dbReference type="ARBA" id="ARBA00022454"/>
    </source>
</evidence>
<evidence type="ECO:0000259" key="11">
    <source>
        <dbReference type="PROSITE" id="PS51154"/>
    </source>
</evidence>
<comment type="subunit">
    <text evidence="4">The nucleosome is a histone octamer containing two molecules each of H2A, H2B, H3 and H4 assembled in one H3-H4 heterotetramer and two H2A-H2B heterodimers. The octamer wraps approximately 147 bp of DNA.</text>
</comment>